<dbReference type="GO" id="GO:0003677">
    <property type="term" value="F:DNA binding"/>
    <property type="evidence" value="ECO:0007669"/>
    <property type="project" value="InterPro"/>
</dbReference>
<dbReference type="InterPro" id="IPR011010">
    <property type="entry name" value="DNA_brk_join_enz"/>
</dbReference>
<reference evidence="3" key="2">
    <citation type="submission" date="2021-08" db="EMBL/GenBank/DDBJ databases">
        <authorList>
            <person name="Eriksson T."/>
        </authorList>
    </citation>
    <scope>NUCLEOTIDE SEQUENCE</scope>
    <source>
        <strain evidence="3">Stoneville</strain>
        <tissue evidence="3">Whole head</tissue>
    </source>
</reference>
<evidence type="ECO:0000313" key="3">
    <source>
        <dbReference type="EMBL" id="KAH0818478.1"/>
    </source>
</evidence>
<dbReference type="Proteomes" id="UP000719412">
    <property type="component" value="Unassembled WGS sequence"/>
</dbReference>
<dbReference type="GO" id="GO:0015074">
    <property type="term" value="P:DNA integration"/>
    <property type="evidence" value="ECO:0007669"/>
    <property type="project" value="InterPro"/>
</dbReference>
<name>A0A8J6HRT8_TENMO</name>
<comment type="caution">
    <text evidence="3">The sequence shown here is derived from an EMBL/GenBank/DDBJ whole genome shotgun (WGS) entry which is preliminary data.</text>
</comment>
<evidence type="ECO:0000259" key="2">
    <source>
        <dbReference type="PROSITE" id="PS51900"/>
    </source>
</evidence>
<evidence type="ECO:0000256" key="1">
    <source>
        <dbReference type="ARBA" id="ARBA00023172"/>
    </source>
</evidence>
<dbReference type="InterPro" id="IPR044068">
    <property type="entry name" value="CB"/>
</dbReference>
<dbReference type="PROSITE" id="PS51900">
    <property type="entry name" value="CB"/>
    <property type="match status" value="1"/>
</dbReference>
<dbReference type="AlphaFoldDB" id="A0A8J6HRT8"/>
<evidence type="ECO:0000313" key="4">
    <source>
        <dbReference type="Proteomes" id="UP000719412"/>
    </source>
</evidence>
<protein>
    <recommendedName>
        <fullName evidence="2">Core-binding (CB) domain-containing protein</fullName>
    </recommendedName>
</protein>
<proteinExistence type="predicted"/>
<dbReference type="EMBL" id="JABDTM020017592">
    <property type="protein sequence ID" value="KAH0818478.1"/>
    <property type="molecule type" value="Genomic_DNA"/>
</dbReference>
<dbReference type="InterPro" id="IPR013762">
    <property type="entry name" value="Integrase-like_cat_sf"/>
</dbReference>
<accession>A0A8J6HRT8</accession>
<reference evidence="3" key="1">
    <citation type="journal article" date="2020" name="J Insects Food Feed">
        <title>The yellow mealworm (Tenebrio molitor) genome: a resource for the emerging insects as food and feed industry.</title>
        <authorList>
            <person name="Eriksson T."/>
            <person name="Andere A."/>
            <person name="Kelstrup H."/>
            <person name="Emery V."/>
            <person name="Picard C."/>
        </authorList>
    </citation>
    <scope>NUCLEOTIDE SEQUENCE</scope>
    <source>
        <strain evidence="3">Stoneville</strain>
        <tissue evidence="3">Whole head</tissue>
    </source>
</reference>
<dbReference type="SUPFAM" id="SSF56349">
    <property type="entry name" value="DNA breaking-rejoining enzymes"/>
    <property type="match status" value="1"/>
</dbReference>
<organism evidence="3 4">
    <name type="scientific">Tenebrio molitor</name>
    <name type="common">Yellow mealworm beetle</name>
    <dbReference type="NCBI Taxonomy" id="7067"/>
    <lineage>
        <taxon>Eukaryota</taxon>
        <taxon>Metazoa</taxon>
        <taxon>Ecdysozoa</taxon>
        <taxon>Arthropoda</taxon>
        <taxon>Hexapoda</taxon>
        <taxon>Insecta</taxon>
        <taxon>Pterygota</taxon>
        <taxon>Neoptera</taxon>
        <taxon>Endopterygota</taxon>
        <taxon>Coleoptera</taxon>
        <taxon>Polyphaga</taxon>
        <taxon>Cucujiformia</taxon>
        <taxon>Tenebrionidae</taxon>
        <taxon>Tenebrio</taxon>
    </lineage>
</organism>
<gene>
    <name evidence="3" type="ORF">GEV33_004313</name>
</gene>
<sequence>MSDSEENLPSDIELAAQSAIDTLIPAKSKERYEIVYKYFEEWMEIKKIREVSEKVVLAYFAEQSEKLKPSSLWCRYSMLRTMVSIKIKIDISQYHQVVAFLKRKSEGYRPKKSCIFCKEEIHQFLKEMNDKDFLFMKVVLIFGIFGACRREEITNLMRRDVQDKGEFIWITLPNTKTKITREFAITDGNIQGISCLDLFRKYMDLRPSQTKHDRFFLTYRGDAGADMHTLKRHGGWKSDNVAEGYVETSVQNKKIIATKIMGSSDTLRSTSNVMVEKPSINLGTASGQMHPVEEDSRFAIQPVYPDRQALCAEGEEHGKKQPSRLRAGREVPSGRAVSGRRRLFLESWDQTRQKNERGWFWTTQTAHGYNYLILDGAERNTSSAVAFAQSGLEPYRKCVGFDDKENEYRQSISFTKRRRVVGKEFKKRGTNQLQTILRFL</sequence>
<keyword evidence="4" id="KW-1185">Reference proteome</keyword>
<dbReference type="GO" id="GO:0006310">
    <property type="term" value="P:DNA recombination"/>
    <property type="evidence" value="ECO:0007669"/>
    <property type="project" value="UniProtKB-KW"/>
</dbReference>
<keyword evidence="1" id="KW-0233">DNA recombination</keyword>
<dbReference type="Gene3D" id="1.10.443.10">
    <property type="entry name" value="Intergrase catalytic core"/>
    <property type="match status" value="1"/>
</dbReference>
<feature type="domain" description="Core-binding (CB)" evidence="2">
    <location>
        <begin position="10"/>
        <end position="87"/>
    </location>
</feature>